<reference evidence="3 4" key="1">
    <citation type="submission" date="2016-10" db="EMBL/GenBank/DDBJ databases">
        <authorList>
            <person name="de Groot N.N."/>
        </authorList>
    </citation>
    <scope>NUCLEOTIDE SEQUENCE [LARGE SCALE GENOMIC DNA]</scope>
    <source>
        <strain evidence="3 4">MT12</strain>
    </source>
</reference>
<keyword evidence="2" id="KW-0732">Signal</keyword>
<sequence length="120" mass="13042">MVLARWRPIVALAMLGTIGVPVVATADPIQPSKIRTIRIKEESKPAAGARVVRTTPVSPAGDATHDTTSRAWPATQGLVNAASDPHHIRSLRIRSEQTYPDDRYRRFVPEAAEPSEAAPQ</sequence>
<gene>
    <name evidence="3" type="ORF">SAMN05444164_2140</name>
</gene>
<feature type="region of interest" description="Disordered" evidence="1">
    <location>
        <begin position="43"/>
        <end position="72"/>
    </location>
</feature>
<dbReference type="Proteomes" id="UP000198992">
    <property type="component" value="Unassembled WGS sequence"/>
</dbReference>
<evidence type="ECO:0000256" key="2">
    <source>
        <dbReference type="SAM" id="SignalP"/>
    </source>
</evidence>
<protein>
    <submittedName>
        <fullName evidence="3">Uncharacterized protein</fullName>
    </submittedName>
</protein>
<dbReference type="AlphaFoldDB" id="A0A1H4TIN9"/>
<feature type="compositionally biased region" description="Low complexity" evidence="1">
    <location>
        <begin position="109"/>
        <end position="120"/>
    </location>
</feature>
<feature type="region of interest" description="Disordered" evidence="1">
    <location>
        <begin position="89"/>
        <end position="120"/>
    </location>
</feature>
<evidence type="ECO:0000256" key="1">
    <source>
        <dbReference type="SAM" id="MobiDB-lite"/>
    </source>
</evidence>
<dbReference type="RefSeq" id="WP_092115457.1">
    <property type="nucleotide sequence ID" value="NZ_FNTH01000001.1"/>
</dbReference>
<dbReference type="OrthoDB" id="8240219at2"/>
<feature type="signal peptide" evidence="2">
    <location>
        <begin position="1"/>
        <end position="26"/>
    </location>
</feature>
<organism evidence="3 4">
    <name type="scientific">Bradyrhizobium erythrophlei</name>
    <dbReference type="NCBI Taxonomy" id="1437360"/>
    <lineage>
        <taxon>Bacteria</taxon>
        <taxon>Pseudomonadati</taxon>
        <taxon>Pseudomonadota</taxon>
        <taxon>Alphaproteobacteria</taxon>
        <taxon>Hyphomicrobiales</taxon>
        <taxon>Nitrobacteraceae</taxon>
        <taxon>Bradyrhizobium</taxon>
    </lineage>
</organism>
<evidence type="ECO:0000313" key="3">
    <source>
        <dbReference type="EMBL" id="SEC55974.1"/>
    </source>
</evidence>
<accession>A0A1H4TIN9</accession>
<dbReference type="EMBL" id="FNTH01000001">
    <property type="protein sequence ID" value="SEC55974.1"/>
    <property type="molecule type" value="Genomic_DNA"/>
</dbReference>
<feature type="chain" id="PRO_5011496609" evidence="2">
    <location>
        <begin position="27"/>
        <end position="120"/>
    </location>
</feature>
<evidence type="ECO:0000313" key="4">
    <source>
        <dbReference type="Proteomes" id="UP000198992"/>
    </source>
</evidence>
<proteinExistence type="predicted"/>
<name>A0A1H4TIN9_9BRAD</name>